<dbReference type="Gene3D" id="3.40.50.300">
    <property type="entry name" value="P-loop containing nucleotide triphosphate hydrolases"/>
    <property type="match status" value="1"/>
</dbReference>
<dbReference type="PANTHER" id="PTHR43392">
    <property type="entry name" value="AAA-TYPE ATPASE FAMILY PROTEIN / ANKYRIN REPEAT FAMILY PROTEIN"/>
    <property type="match status" value="1"/>
</dbReference>
<comment type="similarity">
    <text evidence="2">Belongs to the CbxX/CfxQ family.</text>
</comment>
<evidence type="ECO:0000259" key="7">
    <source>
        <dbReference type="SMART" id="SM00382"/>
    </source>
</evidence>
<dbReference type="InterPro" id="IPR011990">
    <property type="entry name" value="TPR-like_helical_dom_sf"/>
</dbReference>
<keyword evidence="9" id="KW-1185">Reference proteome</keyword>
<dbReference type="NCBIfam" id="TIGR03922">
    <property type="entry name" value="T7SS_EccA"/>
    <property type="match status" value="1"/>
</dbReference>
<protein>
    <submittedName>
        <fullName evidence="8">ESX-1 secretion system protein EccA1</fullName>
    </submittedName>
</protein>
<evidence type="ECO:0000256" key="2">
    <source>
        <dbReference type="ARBA" id="ARBA00010378"/>
    </source>
</evidence>
<dbReference type="EMBL" id="BJOU01000001">
    <property type="protein sequence ID" value="GED98000.1"/>
    <property type="molecule type" value="Genomic_DNA"/>
</dbReference>
<dbReference type="AlphaFoldDB" id="A0A7I9UYX5"/>
<dbReference type="InterPro" id="IPR000641">
    <property type="entry name" value="CbxX/CfxQ"/>
</dbReference>
<accession>A0A7I9UYX5</accession>
<sequence length="653" mass="70772">MGSNDDAEVMAPPNPIVEFANIDYDVSTVERQTMPTQAPMSRSGRPAPSRKLAAVAAHLSYGGTVVDPRQTRQLFDIGVLSLGVPLDDQEAAPDAKQALLAFTRASEAEPDMCDAWLGRIACGDRDGAVIFNLFRSRSNFHLEFRRNGLHPTAIDARFATGYYIDYPILSRTDVEAAYAASLIADQDYTAADEVLNGAQRTPITDYVRGLLHFVTQRWPDVMKTLSGSGEWTDEYMRAGADVMVGTACARTGLFGEAIRRLSQAEEGPIPAAATMARHVRGLCLRADDKEDEARAIFEEIYSRDPGFEANAKALQDPRLRLIITDPADVERRTDRWDPDSVPKEAADEQSSDQVALLTQAQAELDRQVGLGSVKTQVAKLKSAAQLAKVRADKGLATTARSQHLVFTGPPGTGKTTIARVVAKIYCGLGLIKSDKLVEASRRDFVGQHLGATAPKTSALIDSALDGVLFIDEAYTLIQDGLSGGDAFGREAVDTLLARMEADRDRLIVIIAGYDGEIDRFLATNEGLASRFARRIGFESYSPAELAQIAEVLADGRDSLLTPEAVALLHDACGPLFERTSNDPTAPRQRLIDLAGNGRFVRNVVEAAEEEREFRLSSGDVDIAELSTEDLTTITAEDMQAALSSVLSGLRLPV</sequence>
<dbReference type="Pfam" id="PF17866">
    <property type="entry name" value="AAA_lid_6"/>
    <property type="match status" value="1"/>
</dbReference>
<proteinExistence type="inferred from homology"/>
<dbReference type="SUPFAM" id="SSF48452">
    <property type="entry name" value="TPR-like"/>
    <property type="match status" value="1"/>
</dbReference>
<evidence type="ECO:0000256" key="3">
    <source>
        <dbReference type="ARBA" id="ARBA00022490"/>
    </source>
</evidence>
<reference evidence="9" key="1">
    <citation type="submission" date="2019-06" db="EMBL/GenBank/DDBJ databases">
        <title>Gordonia isolated from sludge of a wastewater treatment plant.</title>
        <authorList>
            <person name="Tamura T."/>
            <person name="Aoyama K."/>
            <person name="Kang Y."/>
            <person name="Saito S."/>
            <person name="Akiyama N."/>
            <person name="Yazawa K."/>
            <person name="Gonoi T."/>
            <person name="Mikami Y."/>
        </authorList>
    </citation>
    <scope>NUCLEOTIDE SEQUENCE [LARGE SCALE GENOMIC DNA]</scope>
    <source>
        <strain evidence="9">NBRC 107697</strain>
    </source>
</reference>
<keyword evidence="4" id="KW-0547">Nucleotide-binding</keyword>
<dbReference type="InterPro" id="IPR027417">
    <property type="entry name" value="P-loop_NTPase"/>
</dbReference>
<dbReference type="GO" id="GO:0005524">
    <property type="term" value="F:ATP binding"/>
    <property type="evidence" value="ECO:0007669"/>
    <property type="project" value="UniProtKB-KW"/>
</dbReference>
<dbReference type="InterPro" id="IPR003593">
    <property type="entry name" value="AAA+_ATPase"/>
</dbReference>
<organism evidence="8 9">
    <name type="scientific">Gordonia crocea</name>
    <dbReference type="NCBI Taxonomy" id="589162"/>
    <lineage>
        <taxon>Bacteria</taxon>
        <taxon>Bacillati</taxon>
        <taxon>Actinomycetota</taxon>
        <taxon>Actinomycetes</taxon>
        <taxon>Mycobacteriales</taxon>
        <taxon>Gordoniaceae</taxon>
        <taxon>Gordonia</taxon>
    </lineage>
</organism>
<evidence type="ECO:0000256" key="5">
    <source>
        <dbReference type="ARBA" id="ARBA00022840"/>
    </source>
</evidence>
<dbReference type="InterPro" id="IPR003959">
    <property type="entry name" value="ATPase_AAA_core"/>
</dbReference>
<dbReference type="Gene3D" id="1.10.8.60">
    <property type="match status" value="1"/>
</dbReference>
<dbReference type="InterPro" id="IPR023835">
    <property type="entry name" value="T7SS_EccA"/>
</dbReference>
<evidence type="ECO:0000313" key="8">
    <source>
        <dbReference type="EMBL" id="GED98000.1"/>
    </source>
</evidence>
<dbReference type="Gene3D" id="1.25.40.10">
    <property type="entry name" value="Tetratricopeptide repeat domain"/>
    <property type="match status" value="1"/>
</dbReference>
<gene>
    <name evidence="8" type="primary">eccA1</name>
    <name evidence="8" type="ORF">nbrc107697_20390</name>
</gene>
<evidence type="ECO:0000256" key="4">
    <source>
        <dbReference type="ARBA" id="ARBA00022741"/>
    </source>
</evidence>
<dbReference type="CDD" id="cd00009">
    <property type="entry name" value="AAA"/>
    <property type="match status" value="1"/>
</dbReference>
<dbReference type="PRINTS" id="PR00819">
    <property type="entry name" value="CBXCFQXSUPER"/>
</dbReference>
<comment type="subcellular location">
    <subcellularLocation>
        <location evidence="1">Cytoplasm</location>
    </subcellularLocation>
</comment>
<evidence type="ECO:0000256" key="1">
    <source>
        <dbReference type="ARBA" id="ARBA00004496"/>
    </source>
</evidence>
<feature type="compositionally biased region" description="Basic and acidic residues" evidence="6">
    <location>
        <begin position="330"/>
        <end position="346"/>
    </location>
</feature>
<dbReference type="FunFam" id="3.40.50.300:FF:000216">
    <property type="entry name" value="Type VII secretion ATPase EccA"/>
    <property type="match status" value="1"/>
</dbReference>
<dbReference type="SUPFAM" id="SSF52540">
    <property type="entry name" value="P-loop containing nucleoside triphosphate hydrolases"/>
    <property type="match status" value="1"/>
</dbReference>
<dbReference type="GO" id="GO:0005737">
    <property type="term" value="C:cytoplasm"/>
    <property type="evidence" value="ECO:0007669"/>
    <property type="project" value="UniProtKB-SubCell"/>
</dbReference>
<comment type="caution">
    <text evidence="8">The sequence shown here is derived from an EMBL/GenBank/DDBJ whole genome shotgun (WGS) entry which is preliminary data.</text>
</comment>
<dbReference type="Pfam" id="PF00004">
    <property type="entry name" value="AAA"/>
    <property type="match status" value="1"/>
</dbReference>
<dbReference type="GO" id="GO:0016887">
    <property type="term" value="F:ATP hydrolysis activity"/>
    <property type="evidence" value="ECO:0007669"/>
    <property type="project" value="InterPro"/>
</dbReference>
<dbReference type="InterPro" id="IPR041627">
    <property type="entry name" value="AAA_lid_6"/>
</dbReference>
<dbReference type="PANTHER" id="PTHR43392:SF2">
    <property type="entry name" value="AAA-TYPE ATPASE FAMILY PROTEIN _ ANKYRIN REPEAT FAMILY PROTEIN"/>
    <property type="match status" value="1"/>
</dbReference>
<evidence type="ECO:0000256" key="6">
    <source>
        <dbReference type="SAM" id="MobiDB-lite"/>
    </source>
</evidence>
<keyword evidence="3" id="KW-0963">Cytoplasm</keyword>
<keyword evidence="5" id="KW-0067">ATP-binding</keyword>
<dbReference type="Pfam" id="PF21545">
    <property type="entry name" value="T7SS_EccA1_N"/>
    <property type="match status" value="1"/>
</dbReference>
<evidence type="ECO:0000313" key="9">
    <source>
        <dbReference type="Proteomes" id="UP000444980"/>
    </source>
</evidence>
<dbReference type="Proteomes" id="UP000444980">
    <property type="component" value="Unassembled WGS sequence"/>
</dbReference>
<dbReference type="InterPro" id="IPR049078">
    <property type="entry name" value="T7SS_EccA1-like_N"/>
</dbReference>
<dbReference type="SMART" id="SM00382">
    <property type="entry name" value="AAA"/>
    <property type="match status" value="1"/>
</dbReference>
<dbReference type="InterPro" id="IPR050773">
    <property type="entry name" value="CbxX/CfxQ_RuBisCO_ESX"/>
</dbReference>
<feature type="domain" description="AAA+ ATPase" evidence="7">
    <location>
        <begin position="400"/>
        <end position="541"/>
    </location>
</feature>
<feature type="region of interest" description="Disordered" evidence="6">
    <location>
        <begin position="330"/>
        <end position="352"/>
    </location>
</feature>
<name>A0A7I9UYX5_9ACTN</name>